<dbReference type="SUPFAM" id="SSF52266">
    <property type="entry name" value="SGNH hydrolase"/>
    <property type="match status" value="1"/>
</dbReference>
<reference evidence="2 3" key="1">
    <citation type="journal article" date="2005" name="Nature">
        <title>The genome of the social amoeba Dictyostelium discoideum.</title>
        <authorList>
            <consortium name="The Dictyostelium discoideum Sequencing Consortium"/>
            <person name="Eichinger L."/>
            <person name="Pachebat J.A."/>
            <person name="Glockner G."/>
            <person name="Rajandream M.A."/>
            <person name="Sucgang R."/>
            <person name="Berriman M."/>
            <person name="Song J."/>
            <person name="Olsen R."/>
            <person name="Szafranski K."/>
            <person name="Xu Q."/>
            <person name="Tunggal B."/>
            <person name="Kummerfeld S."/>
            <person name="Madera M."/>
            <person name="Konfortov B.A."/>
            <person name="Rivero F."/>
            <person name="Bankier A.T."/>
            <person name="Lehmann R."/>
            <person name="Hamlin N."/>
            <person name="Davies R."/>
            <person name="Gaudet P."/>
            <person name="Fey P."/>
            <person name="Pilcher K."/>
            <person name="Chen G."/>
            <person name="Saunders D."/>
            <person name="Sodergren E."/>
            <person name="Davis P."/>
            <person name="Kerhornou A."/>
            <person name="Nie X."/>
            <person name="Hall N."/>
            <person name="Anjard C."/>
            <person name="Hemphill L."/>
            <person name="Bason N."/>
            <person name="Farbrother P."/>
            <person name="Desany B."/>
            <person name="Just E."/>
            <person name="Morio T."/>
            <person name="Rost R."/>
            <person name="Churcher C."/>
            <person name="Cooper J."/>
            <person name="Haydock S."/>
            <person name="van Driessche N."/>
            <person name="Cronin A."/>
            <person name="Goodhead I."/>
            <person name="Muzny D."/>
            <person name="Mourier T."/>
            <person name="Pain A."/>
            <person name="Lu M."/>
            <person name="Harper D."/>
            <person name="Lindsay R."/>
            <person name="Hauser H."/>
            <person name="James K."/>
            <person name="Quiles M."/>
            <person name="Madan Babu M."/>
            <person name="Saito T."/>
            <person name="Buchrieser C."/>
            <person name="Wardroper A."/>
            <person name="Felder M."/>
            <person name="Thangavelu M."/>
            <person name="Johnson D."/>
            <person name="Knights A."/>
            <person name="Loulseged H."/>
            <person name="Mungall K."/>
            <person name="Oliver K."/>
            <person name="Price C."/>
            <person name="Quail M.A."/>
            <person name="Urushihara H."/>
            <person name="Hernandez J."/>
            <person name="Rabbinowitsch E."/>
            <person name="Steffen D."/>
            <person name="Sanders M."/>
            <person name="Ma J."/>
            <person name="Kohara Y."/>
            <person name="Sharp S."/>
            <person name="Simmonds M."/>
            <person name="Spiegler S."/>
            <person name="Tivey A."/>
            <person name="Sugano S."/>
            <person name="White B."/>
            <person name="Walker D."/>
            <person name="Woodward J."/>
            <person name="Winckler T."/>
            <person name="Tanaka Y."/>
            <person name="Shaulsky G."/>
            <person name="Schleicher M."/>
            <person name="Weinstock G."/>
            <person name="Rosenthal A."/>
            <person name="Cox E.C."/>
            <person name="Chisholm R.L."/>
            <person name="Gibbs R."/>
            <person name="Loomis W.F."/>
            <person name="Platzer M."/>
            <person name="Kay R.R."/>
            <person name="Williams J."/>
            <person name="Dear P.H."/>
            <person name="Noegel A.A."/>
            <person name="Barrell B."/>
            <person name="Kuspa A."/>
        </authorList>
    </citation>
    <scope>NUCLEOTIDE SEQUENCE [LARGE SCALE GENOMIC DNA]</scope>
    <source>
        <strain evidence="2 3">AX4</strain>
    </source>
</reference>
<dbReference type="STRING" id="44689.Q55CE4"/>
<dbReference type="AlphaFoldDB" id="Q55CE4"/>
<dbReference type="PANTHER" id="PTHR15704:SF8">
    <property type="match status" value="1"/>
</dbReference>
<dbReference type="dictyBase" id="DDB_G0270096"/>
<dbReference type="SMR" id="Q55CE4"/>
<dbReference type="GO" id="GO:0055087">
    <property type="term" value="C:Ski complex"/>
    <property type="evidence" value="ECO:0000318"/>
    <property type="project" value="GO_Central"/>
</dbReference>
<keyword evidence="3" id="KW-1185">Reference proteome</keyword>
<protein>
    <submittedName>
        <fullName evidence="2">Uncharacterized protein</fullName>
    </submittedName>
</protein>
<evidence type="ECO:0000256" key="1">
    <source>
        <dbReference type="SAM" id="MobiDB-lite"/>
    </source>
</evidence>
<evidence type="ECO:0000313" key="3">
    <source>
        <dbReference type="Proteomes" id="UP000002195"/>
    </source>
</evidence>
<feature type="region of interest" description="Disordered" evidence="1">
    <location>
        <begin position="84"/>
        <end position="120"/>
    </location>
</feature>
<organism evidence="2 3">
    <name type="scientific">Dictyostelium discoideum</name>
    <name type="common">Social amoeba</name>
    <dbReference type="NCBI Taxonomy" id="44689"/>
    <lineage>
        <taxon>Eukaryota</taxon>
        <taxon>Amoebozoa</taxon>
        <taxon>Evosea</taxon>
        <taxon>Eumycetozoa</taxon>
        <taxon>Dictyostelia</taxon>
        <taxon>Dictyosteliales</taxon>
        <taxon>Dictyosteliaceae</taxon>
        <taxon>Dictyostelium</taxon>
    </lineage>
</organism>
<comment type="caution">
    <text evidence="2">The sequence shown here is derived from an EMBL/GenBank/DDBJ whole genome shotgun (WGS) entry which is preliminary data.</text>
</comment>
<dbReference type="SUPFAM" id="SSF48452">
    <property type="entry name" value="TPR-like"/>
    <property type="match status" value="1"/>
</dbReference>
<dbReference type="Pfam" id="PF14559">
    <property type="entry name" value="TPR_19"/>
    <property type="match status" value="1"/>
</dbReference>
<dbReference type="eggNOG" id="ENOG502QXRP">
    <property type="taxonomic scope" value="Eukaryota"/>
</dbReference>
<dbReference type="GlyGen" id="Q55CE4">
    <property type="glycosylation" value="1 site"/>
</dbReference>
<dbReference type="OMA" id="IWHLREE"/>
<gene>
    <name evidence="2" type="ORF">DDB_G0270096</name>
</gene>
<dbReference type="InParanoid" id="Q55CE4"/>
<accession>Q55CE4</accession>
<dbReference type="PANTHER" id="PTHR15704">
    <property type="entry name" value="SUPERKILLER 3 PROTEIN-RELATED"/>
    <property type="match status" value="1"/>
</dbReference>
<dbReference type="RefSeq" id="XP_646537.1">
    <property type="nucleotide sequence ID" value="XM_641445.1"/>
</dbReference>
<dbReference type="InterPro" id="IPR039226">
    <property type="entry name" value="Ski3/TTC37"/>
</dbReference>
<evidence type="ECO:0000313" key="2">
    <source>
        <dbReference type="EMBL" id="EAL72398.1"/>
    </source>
</evidence>
<dbReference type="VEuPathDB" id="AmoebaDB:DDB_G0270096"/>
<dbReference type="KEGG" id="ddi:DDB_G0270096"/>
<dbReference type="EMBL" id="AAFI02000005">
    <property type="protein sequence ID" value="EAL72398.1"/>
    <property type="molecule type" value="Genomic_DNA"/>
</dbReference>
<sequence>MKIYIHYESEPEETVIIQPIQSGIETVEQLKSYFLNEYKNKHPNSTLGDSIDLKDKKGKTLFDSYSITKYFSNLDDGFIIKGNTSPTLNSNSTSTTVKTTTTTPTPTTKTATTTTPTPNPIVTTKQLNTNKNIDKPKLKGVDEQRYNGVVKPLLEQAERFHSNQQFKNSISYYENVLSMMPNEKTSLLRCSNIYFNAKRWKEAEIMIEKGIKYYPEDIEFHDLKANLKISTLEYTEALKSLKIIMELLTPSHSKYEEYQAIYGKTLYDTRIPRLQQEACDILTTTVHKNEKNIQALIGFTHVLIEKGQLKDAVQAVLQLLGTLPEINKKTQKTKFLPLSGETIVLNDPWQKERKWTQEKISDLIKLLGVDAIVGGFNAHAVTPQLMAFLSNYVKEFGAVNESIELIKRSSLKEPHHTLYRLSLIHALEVTQDYGTAIEFALDFLRNNKERGLSQYSDVNCGTILSIFEKHLKSSPPQYKHIYEKQSFKLDGESVKVSQDILTVSPDLPTPIPYTQDELDIMGLWFATSKVCYASGILEPLPELIALLEKTRVGRDLHMTSSRNENAYFCCISTLMPYKSLPLPKYRPIYIAGDSHCFSTAWTPLTIQGEQRLFHPLLVTGLKMWHLRPSSKFYPKVNFYNVVPTAPPGSEIVFQFGEIDCREGIIISVERCRYKDVEDGMNVTIDYYISALKDLVDKYKYKIFIHPVVPVLNETRHIVKEFNKIFEKKIKACKEFVWLDFFPTLLNPQDENSFNTQYALDGTHMNPSYVPLIESCINNHYNQQLSSRLIK</sequence>
<name>Q55CE4_DICDI</name>
<dbReference type="Gene3D" id="1.25.40.10">
    <property type="entry name" value="Tetratricopeptide repeat domain"/>
    <property type="match status" value="1"/>
</dbReference>
<dbReference type="GO" id="GO:0000956">
    <property type="term" value="P:nuclear-transcribed mRNA catabolic process"/>
    <property type="evidence" value="ECO:0000318"/>
    <property type="project" value="GO_Central"/>
</dbReference>
<proteinExistence type="predicted"/>
<dbReference type="InterPro" id="IPR011990">
    <property type="entry name" value="TPR-like_helical_dom_sf"/>
</dbReference>
<dbReference type="Proteomes" id="UP000002195">
    <property type="component" value="Unassembled WGS sequence"/>
</dbReference>
<dbReference type="GeneID" id="8617502"/>
<dbReference type="HOGENOM" id="CLU_358425_0_0_1"/>
<dbReference type="PaxDb" id="44689-DDB0190800"/>